<dbReference type="EMBL" id="LAZR01000490">
    <property type="protein sequence ID" value="KKN66786.1"/>
    <property type="molecule type" value="Genomic_DNA"/>
</dbReference>
<organism evidence="1">
    <name type="scientific">marine sediment metagenome</name>
    <dbReference type="NCBI Taxonomy" id="412755"/>
    <lineage>
        <taxon>unclassified sequences</taxon>
        <taxon>metagenomes</taxon>
        <taxon>ecological metagenomes</taxon>
    </lineage>
</organism>
<feature type="non-terminal residue" evidence="1">
    <location>
        <position position="1"/>
    </location>
</feature>
<gene>
    <name evidence="1" type="ORF">LCGC14_0467780</name>
</gene>
<protein>
    <submittedName>
        <fullName evidence="1">Uncharacterized protein</fullName>
    </submittedName>
</protein>
<proteinExistence type="predicted"/>
<sequence>ESEAETEEGVWDFIQTHLQYLPVAKKNRGDLLFVPERDPRILFDQVVSFFIRRGFPIPLSSQEFQKGLAQRFSMRDGMYFLSEQVAEYDRNRATSMAIKQLSIFVDDEASAIEWLRQELKIKPKTYSEIHPLFLNELSGWKKNELQLELAILLEQNFIKYDAEDDVPSQIHTYLSTNFKDLRGLEKDNPSLKNKAKERWYVPDHNKADDLERLRLRSLMREFETYKEEKKKVKQPRAEALRAGFNACWQVQDYQTILDVASKIPSDVLQEDEKLLMFYDNAQTLTSSQDDDWD</sequence>
<name>A0A0F9UZW0_9ZZZZ</name>
<reference evidence="1" key="1">
    <citation type="journal article" date="2015" name="Nature">
        <title>Complex archaea that bridge the gap between prokaryotes and eukaryotes.</title>
        <authorList>
            <person name="Spang A."/>
            <person name="Saw J.H."/>
            <person name="Jorgensen S.L."/>
            <person name="Zaremba-Niedzwiedzka K."/>
            <person name="Martijn J."/>
            <person name="Lind A.E."/>
            <person name="van Eijk R."/>
            <person name="Schleper C."/>
            <person name="Guy L."/>
            <person name="Ettema T.J."/>
        </authorList>
    </citation>
    <scope>NUCLEOTIDE SEQUENCE</scope>
</reference>
<evidence type="ECO:0000313" key="1">
    <source>
        <dbReference type="EMBL" id="KKN66786.1"/>
    </source>
</evidence>
<accession>A0A0F9UZW0</accession>
<dbReference type="AlphaFoldDB" id="A0A0F9UZW0"/>
<comment type="caution">
    <text evidence="1">The sequence shown here is derived from an EMBL/GenBank/DDBJ whole genome shotgun (WGS) entry which is preliminary data.</text>
</comment>